<protein>
    <recommendedName>
        <fullName evidence="3">TPR repeat protein</fullName>
    </recommendedName>
</protein>
<dbReference type="Proteomes" id="UP001155500">
    <property type="component" value="Unassembled WGS sequence"/>
</dbReference>
<evidence type="ECO:0000313" key="1">
    <source>
        <dbReference type="EMBL" id="MDG6896220.1"/>
    </source>
</evidence>
<dbReference type="SMART" id="SM00671">
    <property type="entry name" value="SEL1"/>
    <property type="match status" value="6"/>
</dbReference>
<sequence length="255" mass="29021">MNNLGDYYQYGIGVPIDINKSIYYYQEAIEKGNLDIAKINLAMLFFEKINSKKSPNKTIELLLDATNSDNLEMRIVAMTNLGGVYKHLGYNVEAFVWTKKAAELDSEVAETNLGFLFSEGIGTKPNAEKALYWLNKAMDKKYPEAFFILATIYKNGSKSIEKNYFKALELYSIASDLDHGMAKNNLANMLFNGQGIEPDRLRALNLYLDAANSHNIAFSMYALYQIYSRGYEEIPKDLEEAKYWLEKAKENGLDL</sequence>
<organism evidence="1 2">
    <name type="scientific">Volucribacter amazonae</name>
    <dbReference type="NCBI Taxonomy" id="256731"/>
    <lineage>
        <taxon>Bacteria</taxon>
        <taxon>Pseudomonadati</taxon>
        <taxon>Pseudomonadota</taxon>
        <taxon>Gammaproteobacteria</taxon>
        <taxon>Pasteurellales</taxon>
        <taxon>Pasteurellaceae</taxon>
        <taxon>Volucribacter</taxon>
    </lineage>
</organism>
<dbReference type="AlphaFoldDB" id="A0A9X4SIZ9"/>
<keyword evidence="2" id="KW-1185">Reference proteome</keyword>
<dbReference type="PANTHER" id="PTHR43628">
    <property type="entry name" value="ACTIVATOR OF C KINASE PROTEIN 1-RELATED"/>
    <property type="match status" value="1"/>
</dbReference>
<evidence type="ECO:0000313" key="2">
    <source>
        <dbReference type="Proteomes" id="UP001155500"/>
    </source>
</evidence>
<dbReference type="RefSeq" id="WP_279573570.1">
    <property type="nucleotide sequence ID" value="NZ_LWID01000001.1"/>
</dbReference>
<dbReference type="PANTHER" id="PTHR43628:SF1">
    <property type="entry name" value="CHITIN SYNTHASE REGULATORY FACTOR 2-RELATED"/>
    <property type="match status" value="1"/>
</dbReference>
<dbReference type="InterPro" id="IPR006597">
    <property type="entry name" value="Sel1-like"/>
</dbReference>
<dbReference type="Gene3D" id="1.25.40.10">
    <property type="entry name" value="Tetratricopeptide repeat domain"/>
    <property type="match status" value="2"/>
</dbReference>
<dbReference type="InterPro" id="IPR052945">
    <property type="entry name" value="Mitotic_Regulator"/>
</dbReference>
<dbReference type="SUPFAM" id="SSF81901">
    <property type="entry name" value="HCP-like"/>
    <property type="match status" value="2"/>
</dbReference>
<dbReference type="EMBL" id="LWID01000001">
    <property type="protein sequence ID" value="MDG6896220.1"/>
    <property type="molecule type" value="Genomic_DNA"/>
</dbReference>
<evidence type="ECO:0008006" key="3">
    <source>
        <dbReference type="Google" id="ProtNLM"/>
    </source>
</evidence>
<dbReference type="InterPro" id="IPR011990">
    <property type="entry name" value="TPR-like_helical_dom_sf"/>
</dbReference>
<accession>A0A9X4SIZ9</accession>
<reference evidence="1" key="1">
    <citation type="submission" date="2016-03" db="EMBL/GenBank/DDBJ databases">
        <title>Co-evolution between Pasteurellaceae and their hosts.</title>
        <authorList>
            <person name="Hansen M.J."/>
            <person name="Bojesen A.M."/>
            <person name="Planet P."/>
        </authorList>
    </citation>
    <scope>NUCLEOTIDE SEQUENCE</scope>
    <source>
        <strain evidence="1">146/S8/89</strain>
    </source>
</reference>
<gene>
    <name evidence="1" type="ORF">A6A20_11480</name>
</gene>
<comment type="caution">
    <text evidence="1">The sequence shown here is derived from an EMBL/GenBank/DDBJ whole genome shotgun (WGS) entry which is preliminary data.</text>
</comment>
<proteinExistence type="predicted"/>
<name>A0A9X4SIZ9_9PAST</name>
<dbReference type="Pfam" id="PF08238">
    <property type="entry name" value="Sel1"/>
    <property type="match status" value="6"/>
</dbReference>